<dbReference type="GO" id="GO:0005506">
    <property type="term" value="F:iron ion binding"/>
    <property type="evidence" value="ECO:0007669"/>
    <property type="project" value="InterPro"/>
</dbReference>
<accession>A0A9P7RP86</accession>
<dbReference type="OrthoDB" id="2789670at2759"/>
<keyword evidence="6 10" id="KW-0560">Oxidoreductase</keyword>
<evidence type="ECO:0000313" key="12">
    <source>
        <dbReference type="Proteomes" id="UP001049176"/>
    </source>
</evidence>
<comment type="caution">
    <text evidence="11">The sequence shown here is derived from an EMBL/GenBank/DDBJ whole genome shotgun (WGS) entry which is preliminary data.</text>
</comment>
<evidence type="ECO:0000256" key="10">
    <source>
        <dbReference type="RuleBase" id="RU000461"/>
    </source>
</evidence>
<dbReference type="Proteomes" id="UP001049176">
    <property type="component" value="Chromosome 9"/>
</dbReference>
<dbReference type="GO" id="GO:0016705">
    <property type="term" value="F:oxidoreductase activity, acting on paired donors, with incorporation or reduction of molecular oxygen"/>
    <property type="evidence" value="ECO:0007669"/>
    <property type="project" value="InterPro"/>
</dbReference>
<dbReference type="InterPro" id="IPR050364">
    <property type="entry name" value="Cytochrome_P450_fung"/>
</dbReference>
<dbReference type="Pfam" id="PF00067">
    <property type="entry name" value="p450"/>
    <property type="match status" value="1"/>
</dbReference>
<proteinExistence type="inferred from homology"/>
<reference evidence="11" key="1">
    <citation type="journal article" date="2021" name="Genome Biol. Evol.">
        <title>The assembled and annotated genome of the fairy-ring fungus Marasmius oreades.</title>
        <authorList>
            <person name="Hiltunen M."/>
            <person name="Ament-Velasquez S.L."/>
            <person name="Johannesson H."/>
        </authorList>
    </citation>
    <scope>NUCLEOTIDE SEQUENCE</scope>
    <source>
        <strain evidence="11">03SP1</strain>
    </source>
</reference>
<evidence type="ECO:0000256" key="4">
    <source>
        <dbReference type="ARBA" id="ARBA00022617"/>
    </source>
</evidence>
<dbReference type="InterPro" id="IPR001128">
    <property type="entry name" value="Cyt_P450"/>
</dbReference>
<dbReference type="InterPro" id="IPR036396">
    <property type="entry name" value="Cyt_P450_sf"/>
</dbReference>
<dbReference type="GeneID" id="66082275"/>
<evidence type="ECO:0000256" key="3">
    <source>
        <dbReference type="ARBA" id="ARBA00010617"/>
    </source>
</evidence>
<dbReference type="SUPFAM" id="SSF48264">
    <property type="entry name" value="Cytochrome P450"/>
    <property type="match status" value="1"/>
</dbReference>
<dbReference type="InterPro" id="IPR002401">
    <property type="entry name" value="Cyt_P450_E_grp-I"/>
</dbReference>
<evidence type="ECO:0000256" key="5">
    <source>
        <dbReference type="ARBA" id="ARBA00022723"/>
    </source>
</evidence>
<keyword evidence="7 9" id="KW-0408">Iron</keyword>
<evidence type="ECO:0008006" key="13">
    <source>
        <dbReference type="Google" id="ProtNLM"/>
    </source>
</evidence>
<dbReference type="PANTHER" id="PTHR46300">
    <property type="entry name" value="P450, PUTATIVE (EUROFUNG)-RELATED-RELATED"/>
    <property type="match status" value="1"/>
</dbReference>
<dbReference type="CDD" id="cd11065">
    <property type="entry name" value="CYP64-like"/>
    <property type="match status" value="1"/>
</dbReference>
<evidence type="ECO:0000256" key="9">
    <source>
        <dbReference type="PIRSR" id="PIRSR602401-1"/>
    </source>
</evidence>
<keyword evidence="4 9" id="KW-0349">Heme</keyword>
<evidence type="ECO:0000256" key="6">
    <source>
        <dbReference type="ARBA" id="ARBA00023002"/>
    </source>
</evidence>
<keyword evidence="12" id="KW-1185">Reference proteome</keyword>
<evidence type="ECO:0000256" key="8">
    <source>
        <dbReference type="ARBA" id="ARBA00023033"/>
    </source>
</evidence>
<evidence type="ECO:0000256" key="2">
    <source>
        <dbReference type="ARBA" id="ARBA00005179"/>
    </source>
</evidence>
<dbReference type="GO" id="GO:0004497">
    <property type="term" value="F:monooxygenase activity"/>
    <property type="evidence" value="ECO:0007669"/>
    <property type="project" value="UniProtKB-KW"/>
</dbReference>
<dbReference type="PRINTS" id="PR00463">
    <property type="entry name" value="EP450I"/>
</dbReference>
<evidence type="ECO:0000313" key="11">
    <source>
        <dbReference type="EMBL" id="KAG7087219.1"/>
    </source>
</evidence>
<keyword evidence="8 10" id="KW-0503">Monooxygenase</keyword>
<dbReference type="EMBL" id="CM032189">
    <property type="protein sequence ID" value="KAG7087219.1"/>
    <property type="molecule type" value="Genomic_DNA"/>
</dbReference>
<dbReference type="Gene3D" id="1.10.630.10">
    <property type="entry name" value="Cytochrome P450"/>
    <property type="match status" value="1"/>
</dbReference>
<dbReference type="GO" id="GO:0020037">
    <property type="term" value="F:heme binding"/>
    <property type="evidence" value="ECO:0007669"/>
    <property type="project" value="InterPro"/>
</dbReference>
<protein>
    <recommendedName>
        <fullName evidence="13">Cytochrome P450</fullName>
    </recommendedName>
</protein>
<name>A0A9P7RP86_9AGAR</name>
<organism evidence="11 12">
    <name type="scientific">Marasmius oreades</name>
    <name type="common">fairy-ring Marasmius</name>
    <dbReference type="NCBI Taxonomy" id="181124"/>
    <lineage>
        <taxon>Eukaryota</taxon>
        <taxon>Fungi</taxon>
        <taxon>Dikarya</taxon>
        <taxon>Basidiomycota</taxon>
        <taxon>Agaricomycotina</taxon>
        <taxon>Agaricomycetes</taxon>
        <taxon>Agaricomycetidae</taxon>
        <taxon>Agaricales</taxon>
        <taxon>Marasmiineae</taxon>
        <taxon>Marasmiaceae</taxon>
        <taxon>Marasmius</taxon>
    </lineage>
</organism>
<dbReference type="RefSeq" id="XP_043003690.1">
    <property type="nucleotide sequence ID" value="XM_043158345.1"/>
</dbReference>
<dbReference type="PRINTS" id="PR00385">
    <property type="entry name" value="P450"/>
</dbReference>
<comment type="cofactor">
    <cofactor evidence="1 9">
        <name>heme</name>
        <dbReference type="ChEBI" id="CHEBI:30413"/>
    </cofactor>
</comment>
<keyword evidence="5 9" id="KW-0479">Metal-binding</keyword>
<feature type="binding site" description="axial binding residue" evidence="9">
    <location>
        <position position="363"/>
    </location>
    <ligand>
        <name>heme</name>
        <dbReference type="ChEBI" id="CHEBI:30413"/>
    </ligand>
    <ligandPart>
        <name>Fe</name>
        <dbReference type="ChEBI" id="CHEBI:18248"/>
    </ligandPart>
</feature>
<evidence type="ECO:0000256" key="7">
    <source>
        <dbReference type="ARBA" id="ARBA00023004"/>
    </source>
</evidence>
<dbReference type="KEGG" id="more:E1B28_013200"/>
<comment type="similarity">
    <text evidence="3 10">Belongs to the cytochrome P450 family.</text>
</comment>
<dbReference type="InterPro" id="IPR017972">
    <property type="entry name" value="Cyt_P450_CS"/>
</dbReference>
<evidence type="ECO:0000256" key="1">
    <source>
        <dbReference type="ARBA" id="ARBA00001971"/>
    </source>
</evidence>
<dbReference type="AlphaFoldDB" id="A0A9P7RP86"/>
<dbReference type="PROSITE" id="PS00086">
    <property type="entry name" value="CYTOCHROME_P450"/>
    <property type="match status" value="1"/>
</dbReference>
<dbReference type="PANTHER" id="PTHR46300:SF7">
    <property type="entry name" value="P450, PUTATIVE (EUROFUNG)-RELATED"/>
    <property type="match status" value="1"/>
</dbReference>
<gene>
    <name evidence="11" type="ORF">E1B28_013200</name>
</gene>
<sequence length="448" mass="50962">MGKPIIILNSLEASIDLLEKRSNKYSNRPELTFAGEMIGWKRHMIMSPYGNRFRLLRKMVLQCGGTKSAVQRFQDAQRDESLRFVLAIAEDPEQLLRHLRRSIGAIYLLMSHGYHVERDRPDPLVGLVEKAAQDFYVSTRPGTWIVDVLPFLRHIPDLQAFRLPFQAAAAKFKETFDRQLDVPHQFVVEQMRTGKAIPSFSAYLLETVEKDEERQLIKYVSSTLYGGGLDTVVSSLGAFYLAMVMYPEVQRKVQEELDRVIGNSRLPDFSDRDNLPYLAAVQKEVMRWHPVGPMGIPHMSTAEDEYHGYYIPKGATVLSNLWKISRDPSLYRDPNVFIPERYLGLNPEQDPSSFVFGFGRRICPGQELAHATIYICIAMSMAVLDFTRCKDENGTDIVPNGEFLSGTVSHPKPFKCGIGIRSDDRYRIAHDSIDSLIRIDGDGDKLNL</sequence>
<comment type="pathway">
    <text evidence="2">Secondary metabolite biosynthesis.</text>
</comment>